<accession>A0A3N4H7F8</accession>
<proteinExistence type="predicted"/>
<reference evidence="1 2" key="1">
    <citation type="journal article" date="2018" name="Nat. Ecol. Evol.">
        <title>Pezizomycetes genomes reveal the molecular basis of ectomycorrhizal truffle lifestyle.</title>
        <authorList>
            <person name="Murat C."/>
            <person name="Payen T."/>
            <person name="Noel B."/>
            <person name="Kuo A."/>
            <person name="Morin E."/>
            <person name="Chen J."/>
            <person name="Kohler A."/>
            <person name="Krizsan K."/>
            <person name="Balestrini R."/>
            <person name="Da Silva C."/>
            <person name="Montanini B."/>
            <person name="Hainaut M."/>
            <person name="Levati E."/>
            <person name="Barry K.W."/>
            <person name="Belfiori B."/>
            <person name="Cichocki N."/>
            <person name="Clum A."/>
            <person name="Dockter R.B."/>
            <person name="Fauchery L."/>
            <person name="Guy J."/>
            <person name="Iotti M."/>
            <person name="Le Tacon F."/>
            <person name="Lindquist E.A."/>
            <person name="Lipzen A."/>
            <person name="Malagnac F."/>
            <person name="Mello A."/>
            <person name="Molinier V."/>
            <person name="Miyauchi S."/>
            <person name="Poulain J."/>
            <person name="Riccioni C."/>
            <person name="Rubini A."/>
            <person name="Sitrit Y."/>
            <person name="Splivallo R."/>
            <person name="Traeger S."/>
            <person name="Wang M."/>
            <person name="Zifcakova L."/>
            <person name="Wipf D."/>
            <person name="Zambonelli A."/>
            <person name="Paolocci F."/>
            <person name="Nowrousian M."/>
            <person name="Ottonello S."/>
            <person name="Baldrian P."/>
            <person name="Spatafora J.W."/>
            <person name="Henrissat B."/>
            <person name="Nagy L.G."/>
            <person name="Aury J.M."/>
            <person name="Wincker P."/>
            <person name="Grigoriev I.V."/>
            <person name="Bonfante P."/>
            <person name="Martin F.M."/>
        </authorList>
    </citation>
    <scope>NUCLEOTIDE SEQUENCE [LARGE SCALE GENOMIC DNA]</scope>
    <source>
        <strain evidence="1 2">RN42</strain>
    </source>
</reference>
<keyword evidence="2" id="KW-1185">Reference proteome</keyword>
<dbReference type="EMBL" id="ML120046">
    <property type="protein sequence ID" value="RPA70812.1"/>
    <property type="molecule type" value="Genomic_DNA"/>
</dbReference>
<evidence type="ECO:0000313" key="2">
    <source>
        <dbReference type="Proteomes" id="UP000275078"/>
    </source>
</evidence>
<protein>
    <submittedName>
        <fullName evidence="1">Uncharacterized protein</fullName>
    </submittedName>
</protein>
<evidence type="ECO:0000313" key="1">
    <source>
        <dbReference type="EMBL" id="RPA70812.1"/>
    </source>
</evidence>
<organism evidence="1 2">
    <name type="scientific">Ascobolus immersus RN42</name>
    <dbReference type="NCBI Taxonomy" id="1160509"/>
    <lineage>
        <taxon>Eukaryota</taxon>
        <taxon>Fungi</taxon>
        <taxon>Dikarya</taxon>
        <taxon>Ascomycota</taxon>
        <taxon>Pezizomycotina</taxon>
        <taxon>Pezizomycetes</taxon>
        <taxon>Pezizales</taxon>
        <taxon>Ascobolaceae</taxon>
        <taxon>Ascobolus</taxon>
    </lineage>
</organism>
<sequence length="176" mass="20360">MDDTLPDFQTGKPNSTSYYERYTKLLGRLSISLNNNDTDLALLMCNMVGEVSGQEQLFKGEYEKYEADTHTDKNFKDECWGDLRKRGWKFSSRLAFMMKFIDELCEADGYPYVEQTRQCFESFPNNYFKTMIADEKGLFPKLDSLKIERPDVIKAQLPSFNLCLETNRGSSSRGTV</sequence>
<dbReference type="Proteomes" id="UP000275078">
    <property type="component" value="Unassembled WGS sequence"/>
</dbReference>
<name>A0A3N4H7F8_ASCIM</name>
<gene>
    <name evidence="1" type="ORF">BJ508DRAFT_316187</name>
</gene>
<dbReference type="AlphaFoldDB" id="A0A3N4H7F8"/>